<dbReference type="CDD" id="cd07377">
    <property type="entry name" value="WHTH_GntR"/>
    <property type="match status" value="1"/>
</dbReference>
<evidence type="ECO:0000256" key="3">
    <source>
        <dbReference type="ARBA" id="ARBA00023163"/>
    </source>
</evidence>
<protein>
    <submittedName>
        <fullName evidence="5">GntR family transcriptional regulator</fullName>
    </submittedName>
</protein>
<accession>A0A4R5LZ47</accession>
<name>A0A4R5LZ47_9BURK</name>
<dbReference type="Proteomes" id="UP000295722">
    <property type="component" value="Unassembled WGS sequence"/>
</dbReference>
<organism evidence="5 6">
    <name type="scientific">Paraburkholderia silviterrae</name>
    <dbReference type="NCBI Taxonomy" id="2528715"/>
    <lineage>
        <taxon>Bacteria</taxon>
        <taxon>Pseudomonadati</taxon>
        <taxon>Pseudomonadota</taxon>
        <taxon>Betaproteobacteria</taxon>
        <taxon>Burkholderiales</taxon>
        <taxon>Burkholderiaceae</taxon>
        <taxon>Paraburkholderia</taxon>
    </lineage>
</organism>
<keyword evidence="6" id="KW-1185">Reference proteome</keyword>
<dbReference type="PANTHER" id="PTHR43537:SF50">
    <property type="entry name" value="TRANSCRIPTIONAL REGULATORY PROTEIN"/>
    <property type="match status" value="1"/>
</dbReference>
<dbReference type="GO" id="GO:0003700">
    <property type="term" value="F:DNA-binding transcription factor activity"/>
    <property type="evidence" value="ECO:0007669"/>
    <property type="project" value="InterPro"/>
</dbReference>
<keyword evidence="2" id="KW-0238">DNA-binding</keyword>
<dbReference type="AlphaFoldDB" id="A0A4R5LZ47"/>
<dbReference type="InterPro" id="IPR036388">
    <property type="entry name" value="WH-like_DNA-bd_sf"/>
</dbReference>
<keyword evidence="1" id="KW-0805">Transcription regulation</keyword>
<proteinExistence type="predicted"/>
<gene>
    <name evidence="5" type="ORF">EYW47_37185</name>
</gene>
<dbReference type="Gene3D" id="1.20.120.530">
    <property type="entry name" value="GntR ligand-binding domain-like"/>
    <property type="match status" value="1"/>
</dbReference>
<dbReference type="PROSITE" id="PS50949">
    <property type="entry name" value="HTH_GNTR"/>
    <property type="match status" value="1"/>
</dbReference>
<evidence type="ECO:0000313" key="5">
    <source>
        <dbReference type="EMBL" id="TDG17634.1"/>
    </source>
</evidence>
<dbReference type="SUPFAM" id="SSF48008">
    <property type="entry name" value="GntR ligand-binding domain-like"/>
    <property type="match status" value="1"/>
</dbReference>
<dbReference type="InterPro" id="IPR036390">
    <property type="entry name" value="WH_DNA-bd_sf"/>
</dbReference>
<evidence type="ECO:0000259" key="4">
    <source>
        <dbReference type="PROSITE" id="PS50949"/>
    </source>
</evidence>
<sequence>MDTKSLPADARKRISLRGTGMYAAIAERLREMILEGELPPGEHIDEKALCEQFDISRTPLREALKTLVTEGHVTHRQHMGFQVAPINKDEIAAIFEVLHGLEEIAGRLAAQRIDDKQMKVLLERHHAMEAFHRDGKRTAYYRANQKVHQQIVDVASNPVLSDLYASLMSKIHRARGAANADVFRWAESLGEHGAILDALGKRDGASLARLLREHSEHTAAEVMKVLQPASDASRRSR</sequence>
<dbReference type="InterPro" id="IPR011711">
    <property type="entry name" value="GntR_C"/>
</dbReference>
<dbReference type="SMART" id="SM00345">
    <property type="entry name" value="HTH_GNTR"/>
    <property type="match status" value="1"/>
</dbReference>
<dbReference type="OrthoDB" id="8680857at2"/>
<dbReference type="RefSeq" id="WP_133199794.1">
    <property type="nucleotide sequence ID" value="NZ_JBHUCW010000040.1"/>
</dbReference>
<dbReference type="Gene3D" id="1.10.10.10">
    <property type="entry name" value="Winged helix-like DNA-binding domain superfamily/Winged helix DNA-binding domain"/>
    <property type="match status" value="1"/>
</dbReference>
<evidence type="ECO:0000313" key="6">
    <source>
        <dbReference type="Proteomes" id="UP000295722"/>
    </source>
</evidence>
<dbReference type="SMART" id="SM00895">
    <property type="entry name" value="FCD"/>
    <property type="match status" value="1"/>
</dbReference>
<dbReference type="InterPro" id="IPR008920">
    <property type="entry name" value="TF_FadR/GntR_C"/>
</dbReference>
<dbReference type="EMBL" id="SMRP01000041">
    <property type="protein sequence ID" value="TDG17634.1"/>
    <property type="molecule type" value="Genomic_DNA"/>
</dbReference>
<comment type="caution">
    <text evidence="5">The sequence shown here is derived from an EMBL/GenBank/DDBJ whole genome shotgun (WGS) entry which is preliminary data.</text>
</comment>
<feature type="domain" description="HTH gntR-type" evidence="4">
    <location>
        <begin position="19"/>
        <end position="86"/>
    </location>
</feature>
<dbReference type="Pfam" id="PF07729">
    <property type="entry name" value="FCD"/>
    <property type="match status" value="1"/>
</dbReference>
<reference evidence="5 6" key="1">
    <citation type="submission" date="2019-03" db="EMBL/GenBank/DDBJ databases">
        <title>Paraburkholderia sp. 4M-K11, isolated from subtropical forest soil.</title>
        <authorList>
            <person name="Gao Z.-H."/>
            <person name="Qiu L.-H."/>
        </authorList>
    </citation>
    <scope>NUCLEOTIDE SEQUENCE [LARGE SCALE GENOMIC DNA]</scope>
    <source>
        <strain evidence="5 6">4M-K11</strain>
    </source>
</reference>
<dbReference type="PRINTS" id="PR00035">
    <property type="entry name" value="HTHGNTR"/>
</dbReference>
<dbReference type="Pfam" id="PF00392">
    <property type="entry name" value="GntR"/>
    <property type="match status" value="1"/>
</dbReference>
<dbReference type="GO" id="GO:0003677">
    <property type="term" value="F:DNA binding"/>
    <property type="evidence" value="ECO:0007669"/>
    <property type="project" value="UniProtKB-KW"/>
</dbReference>
<dbReference type="InterPro" id="IPR000524">
    <property type="entry name" value="Tscrpt_reg_HTH_GntR"/>
</dbReference>
<evidence type="ECO:0000256" key="2">
    <source>
        <dbReference type="ARBA" id="ARBA00023125"/>
    </source>
</evidence>
<dbReference type="SUPFAM" id="SSF46785">
    <property type="entry name" value="Winged helix' DNA-binding domain"/>
    <property type="match status" value="1"/>
</dbReference>
<dbReference type="PANTHER" id="PTHR43537">
    <property type="entry name" value="TRANSCRIPTIONAL REGULATOR, GNTR FAMILY"/>
    <property type="match status" value="1"/>
</dbReference>
<evidence type="ECO:0000256" key="1">
    <source>
        <dbReference type="ARBA" id="ARBA00023015"/>
    </source>
</evidence>
<keyword evidence="3" id="KW-0804">Transcription</keyword>